<proteinExistence type="predicted"/>
<dbReference type="RefSeq" id="WP_209556270.1">
    <property type="nucleotide sequence ID" value="NZ_JAEDXU010000002.1"/>
</dbReference>
<evidence type="ECO:0000313" key="2">
    <source>
        <dbReference type="Proteomes" id="UP000673375"/>
    </source>
</evidence>
<organism evidence="1 2">
    <name type="scientific">Enterococcus larvae</name>
    <dbReference type="NCBI Taxonomy" id="2794352"/>
    <lineage>
        <taxon>Bacteria</taxon>
        <taxon>Bacillati</taxon>
        <taxon>Bacillota</taxon>
        <taxon>Bacilli</taxon>
        <taxon>Lactobacillales</taxon>
        <taxon>Enterococcaceae</taxon>
        <taxon>Enterococcus</taxon>
    </lineage>
</organism>
<reference evidence="1 2" key="1">
    <citation type="submission" date="2020-12" db="EMBL/GenBank/DDBJ databases">
        <title>Vagococcus allomyrinae sp. nov. and Enterococcus lavae sp. nov., isolated from the larvae of Allomyrina dichotoma.</title>
        <authorList>
            <person name="Lee S.D."/>
        </authorList>
    </citation>
    <scope>NUCLEOTIDE SEQUENCE [LARGE SCALE GENOMIC DNA]</scope>
    <source>
        <strain evidence="1 2">BWM-S5</strain>
    </source>
</reference>
<comment type="caution">
    <text evidence="1">The sequence shown here is derived from an EMBL/GenBank/DDBJ whole genome shotgun (WGS) entry which is preliminary data.</text>
</comment>
<protein>
    <recommendedName>
        <fullName evidence="3">DUF5082 domain-containing protein</fullName>
    </recommendedName>
</protein>
<evidence type="ECO:0008006" key="3">
    <source>
        <dbReference type="Google" id="ProtNLM"/>
    </source>
</evidence>
<gene>
    <name evidence="1" type="ORF">I6N96_04220</name>
</gene>
<dbReference type="Proteomes" id="UP000673375">
    <property type="component" value="Unassembled WGS sequence"/>
</dbReference>
<evidence type="ECO:0000313" key="1">
    <source>
        <dbReference type="EMBL" id="MBP1045470.1"/>
    </source>
</evidence>
<accession>A0ABS4CGB1</accession>
<keyword evidence="2" id="KW-1185">Reference proteome</keyword>
<name>A0ABS4CGB1_9ENTE</name>
<sequence>MSQKLEQLEGNYLKEKEQVERKIEDIRFAKNKGVQILEDIMESSKYYIKTITDDRTELYEGQRALNELGDDFQESCQCAVRKYDSELEDMERIYRRSYQKLSDQAEKVGGELCDD</sequence>
<dbReference type="EMBL" id="JAEDXU010000002">
    <property type="protein sequence ID" value="MBP1045470.1"/>
    <property type="molecule type" value="Genomic_DNA"/>
</dbReference>